<dbReference type="Proteomes" id="UP000829685">
    <property type="component" value="Unassembled WGS sequence"/>
</dbReference>
<dbReference type="EMBL" id="JAFIMR010000006">
    <property type="protein sequence ID" value="KAI1877445.1"/>
    <property type="molecule type" value="Genomic_DNA"/>
</dbReference>
<dbReference type="OrthoDB" id="2344312at2759"/>
<keyword evidence="4" id="KW-1185">Reference proteome</keyword>
<keyword evidence="1" id="KW-1133">Transmembrane helix</keyword>
<dbReference type="AlphaFoldDB" id="A0A9Q0AS86"/>
<proteinExistence type="predicted"/>
<name>A0A9Q0AS86_9PEZI</name>
<dbReference type="PANTHER" id="PTHR35393:SF1">
    <property type="entry name" value="SNOAL-LIKE DOMAIN-CONTAINING PROTEIN"/>
    <property type="match status" value="1"/>
</dbReference>
<evidence type="ECO:0000259" key="2">
    <source>
        <dbReference type="Pfam" id="PF24840"/>
    </source>
</evidence>
<organism evidence="3 4">
    <name type="scientific">Neoarthrinium moseri</name>
    <dbReference type="NCBI Taxonomy" id="1658444"/>
    <lineage>
        <taxon>Eukaryota</taxon>
        <taxon>Fungi</taxon>
        <taxon>Dikarya</taxon>
        <taxon>Ascomycota</taxon>
        <taxon>Pezizomycotina</taxon>
        <taxon>Sordariomycetes</taxon>
        <taxon>Xylariomycetidae</taxon>
        <taxon>Amphisphaeriales</taxon>
        <taxon>Apiosporaceae</taxon>
        <taxon>Neoarthrinium</taxon>
    </lineage>
</organism>
<accession>A0A9Q0AS86</accession>
<sequence length="223" mass="25847">MDRPVHQIGGVIEALCARTQSEQEAALDDYFTPDAYFVHPFCRVPSFSGVELPLIKGEFNSRWLLKFVYQWYRILSPQIDIRVDSAVFDQRNSLLYATIHQTFTLWFIPFSLWQSHVKLVTVLHLVSRPVDQDGRQLPNNSPVAPGDQTVSTRYFIRGQEDNYQVNDFLKFIAPWGASLIWFGWQVFATVLCVLGVVFFWPVTAIHEYFVKEVPQWGKSGKRQ</sequence>
<dbReference type="Pfam" id="PF24840">
    <property type="entry name" value="NTF2_SigF"/>
    <property type="match status" value="1"/>
</dbReference>
<comment type="caution">
    <text evidence="3">The sequence shown here is derived from an EMBL/GenBank/DDBJ whole genome shotgun (WGS) entry which is preliminary data.</text>
</comment>
<evidence type="ECO:0000313" key="3">
    <source>
        <dbReference type="EMBL" id="KAI1877445.1"/>
    </source>
</evidence>
<evidence type="ECO:0000256" key="1">
    <source>
        <dbReference type="SAM" id="Phobius"/>
    </source>
</evidence>
<feature type="domain" description="SigF-like NTF2-like" evidence="2">
    <location>
        <begin position="1"/>
        <end position="127"/>
    </location>
</feature>
<reference evidence="3" key="1">
    <citation type="submission" date="2021-03" db="EMBL/GenBank/DDBJ databases">
        <title>Revisited historic fungal species revealed as producer of novel bioactive compounds through whole genome sequencing and comparative genomics.</title>
        <authorList>
            <person name="Vignolle G.A."/>
            <person name="Hochenegger N."/>
            <person name="Mach R.L."/>
            <person name="Mach-Aigner A.R."/>
            <person name="Javad Rahimi M."/>
            <person name="Salim K.A."/>
            <person name="Chan C.M."/>
            <person name="Lim L.B.L."/>
            <person name="Cai F."/>
            <person name="Druzhinina I.S."/>
            <person name="U'Ren J.M."/>
            <person name="Derntl C."/>
        </authorList>
    </citation>
    <scope>NUCLEOTIDE SEQUENCE</scope>
    <source>
        <strain evidence="3">TUCIM 5799</strain>
    </source>
</reference>
<dbReference type="InterPro" id="IPR057514">
    <property type="entry name" value="NTF2_SigF"/>
</dbReference>
<dbReference type="PANTHER" id="PTHR35393">
    <property type="entry name" value="CHROMOSOME 1, WHOLE GENOME SHOTGUN SEQUENCE"/>
    <property type="match status" value="1"/>
</dbReference>
<gene>
    <name evidence="3" type="ORF">JX265_003453</name>
</gene>
<keyword evidence="1" id="KW-0812">Transmembrane</keyword>
<keyword evidence="1" id="KW-0472">Membrane</keyword>
<protein>
    <recommendedName>
        <fullName evidence="2">SigF-like NTF2-like domain-containing protein</fullName>
    </recommendedName>
</protein>
<feature type="transmembrane region" description="Helical" evidence="1">
    <location>
        <begin position="179"/>
        <end position="200"/>
    </location>
</feature>
<evidence type="ECO:0000313" key="4">
    <source>
        <dbReference type="Proteomes" id="UP000829685"/>
    </source>
</evidence>